<evidence type="ECO:0000256" key="4">
    <source>
        <dbReference type="ARBA" id="ARBA00022741"/>
    </source>
</evidence>
<dbReference type="Pfam" id="PF12804">
    <property type="entry name" value="NTP_transf_3"/>
    <property type="match status" value="1"/>
</dbReference>
<evidence type="ECO:0000256" key="6">
    <source>
        <dbReference type="ARBA" id="ARBA00023134"/>
    </source>
</evidence>
<feature type="binding site" evidence="8">
    <location>
        <begin position="9"/>
        <end position="11"/>
    </location>
    <ligand>
        <name>GTP</name>
        <dbReference type="ChEBI" id="CHEBI:37565"/>
    </ligand>
</feature>
<dbReference type="RefSeq" id="WP_049835647.1">
    <property type="nucleotide sequence ID" value="NZ_CP012160.1"/>
</dbReference>
<keyword evidence="1 8" id="KW-0963">Cytoplasm</keyword>
<protein>
    <recommendedName>
        <fullName evidence="8">Molybdenum cofactor guanylyltransferase</fullName>
        <shortName evidence="8">MoCo guanylyltransferase</shortName>
        <ecNumber evidence="8">2.7.7.77</ecNumber>
    </recommendedName>
    <alternativeName>
        <fullName evidence="8">GTP:molybdopterin guanylyltransferase</fullName>
    </alternativeName>
    <alternativeName>
        <fullName evidence="8">Mo-MPT guanylyltransferase</fullName>
    </alternativeName>
    <alternativeName>
        <fullName evidence="8">Molybdopterin guanylyltransferase</fullName>
    </alternativeName>
    <alternativeName>
        <fullName evidence="8">Molybdopterin-guanine dinucleotide synthase</fullName>
        <shortName evidence="8">MGD synthase</shortName>
    </alternativeName>
</protein>
<organism evidence="9 10">
    <name type="scientific">Octadecabacter temperatus</name>
    <dbReference type="NCBI Taxonomy" id="1458307"/>
    <lineage>
        <taxon>Bacteria</taxon>
        <taxon>Pseudomonadati</taxon>
        <taxon>Pseudomonadota</taxon>
        <taxon>Alphaproteobacteria</taxon>
        <taxon>Rhodobacterales</taxon>
        <taxon>Roseobacteraceae</taxon>
        <taxon>Octadecabacter</taxon>
    </lineage>
</organism>
<feature type="binding site" evidence="8">
    <location>
        <position position="50"/>
    </location>
    <ligand>
        <name>GTP</name>
        <dbReference type="ChEBI" id="CHEBI:37565"/>
    </ligand>
</feature>
<dbReference type="Proteomes" id="UP000067444">
    <property type="component" value="Chromosome"/>
</dbReference>
<dbReference type="OrthoDB" id="9788394at2"/>
<gene>
    <name evidence="8 9" type="primary">mobA</name>
    <name evidence="9" type="ORF">OSB_29250</name>
</gene>
<reference evidence="9 10" key="1">
    <citation type="journal article" date="2015" name="Genome Announc.">
        <title>Closed Genome Sequence of Octadecabacter temperatus SB1, the First Mesophilic Species of the Genus Octadecabacter.</title>
        <authorList>
            <person name="Voget S."/>
            <person name="Billerbeck S."/>
            <person name="Simon M."/>
            <person name="Daniel R."/>
        </authorList>
    </citation>
    <scope>NUCLEOTIDE SEQUENCE [LARGE SCALE GENOMIC DNA]</scope>
    <source>
        <strain evidence="9 10">SB1</strain>
    </source>
</reference>
<dbReference type="KEGG" id="otm:OSB_29250"/>
<keyword evidence="3 8" id="KW-0479">Metal-binding</keyword>
<dbReference type="GO" id="GO:1902758">
    <property type="term" value="P:bis(molybdopterin guanine dinucleotide)molybdenum biosynthetic process"/>
    <property type="evidence" value="ECO:0007669"/>
    <property type="project" value="TreeGrafter"/>
</dbReference>
<evidence type="ECO:0000313" key="10">
    <source>
        <dbReference type="Proteomes" id="UP000067444"/>
    </source>
</evidence>
<keyword evidence="5 8" id="KW-0460">Magnesium</keyword>
<comment type="cofactor">
    <cofactor evidence="8">
        <name>Mg(2+)</name>
        <dbReference type="ChEBI" id="CHEBI:18420"/>
    </cofactor>
</comment>
<evidence type="ECO:0000256" key="5">
    <source>
        <dbReference type="ARBA" id="ARBA00022842"/>
    </source>
</evidence>
<evidence type="ECO:0000313" key="9">
    <source>
        <dbReference type="EMBL" id="AKS47448.1"/>
    </source>
</evidence>
<dbReference type="EC" id="2.7.7.77" evidence="8"/>
<dbReference type="EMBL" id="CP012160">
    <property type="protein sequence ID" value="AKS47448.1"/>
    <property type="molecule type" value="Genomic_DNA"/>
</dbReference>
<dbReference type="PATRIC" id="fig|1458307.3.peg.2957"/>
<comment type="domain">
    <text evidence="8">The N-terminal domain determines nucleotide recognition and specific binding, while the C-terminal domain determines the specific binding to the target protein.</text>
</comment>
<evidence type="ECO:0000256" key="2">
    <source>
        <dbReference type="ARBA" id="ARBA00022679"/>
    </source>
</evidence>
<comment type="similarity">
    <text evidence="8">Belongs to the MobA family.</text>
</comment>
<dbReference type="GO" id="GO:0005737">
    <property type="term" value="C:cytoplasm"/>
    <property type="evidence" value="ECO:0007669"/>
    <property type="project" value="UniProtKB-SubCell"/>
</dbReference>
<dbReference type="PANTHER" id="PTHR19136">
    <property type="entry name" value="MOLYBDENUM COFACTOR GUANYLYLTRANSFERASE"/>
    <property type="match status" value="1"/>
</dbReference>
<feature type="binding site" evidence="8">
    <location>
        <position position="97"/>
    </location>
    <ligand>
        <name>GTP</name>
        <dbReference type="ChEBI" id="CHEBI:37565"/>
    </ligand>
</feature>
<proteinExistence type="inferred from homology"/>
<evidence type="ECO:0000256" key="7">
    <source>
        <dbReference type="ARBA" id="ARBA00023150"/>
    </source>
</evidence>
<keyword evidence="9" id="KW-0548">Nucleotidyltransferase</keyword>
<evidence type="ECO:0000256" key="1">
    <source>
        <dbReference type="ARBA" id="ARBA00022490"/>
    </source>
</evidence>
<dbReference type="InterPro" id="IPR013482">
    <property type="entry name" value="Molybde_CF_guanTrfase"/>
</dbReference>
<dbReference type="GO" id="GO:0046872">
    <property type="term" value="F:metal ion binding"/>
    <property type="evidence" value="ECO:0007669"/>
    <property type="project" value="UniProtKB-KW"/>
</dbReference>
<dbReference type="PANTHER" id="PTHR19136:SF81">
    <property type="entry name" value="MOLYBDENUM COFACTOR GUANYLYLTRANSFERASE"/>
    <property type="match status" value="1"/>
</dbReference>
<keyword evidence="10" id="KW-1185">Reference proteome</keyword>
<dbReference type="HAMAP" id="MF_00316">
    <property type="entry name" value="MobA"/>
    <property type="match status" value="1"/>
</dbReference>
<dbReference type="GO" id="GO:0005525">
    <property type="term" value="F:GTP binding"/>
    <property type="evidence" value="ECO:0007669"/>
    <property type="project" value="UniProtKB-UniRule"/>
</dbReference>
<dbReference type="NCBIfam" id="TIGR02665">
    <property type="entry name" value="molyb_mobA"/>
    <property type="match status" value="1"/>
</dbReference>
<dbReference type="Gene3D" id="3.90.550.10">
    <property type="entry name" value="Spore Coat Polysaccharide Biosynthesis Protein SpsA, Chain A"/>
    <property type="match status" value="1"/>
</dbReference>
<keyword evidence="7 8" id="KW-0501">Molybdenum cofactor biosynthesis</keyword>
<dbReference type="CDD" id="cd02503">
    <property type="entry name" value="MobA"/>
    <property type="match status" value="1"/>
</dbReference>
<dbReference type="SUPFAM" id="SSF53448">
    <property type="entry name" value="Nucleotide-diphospho-sugar transferases"/>
    <property type="match status" value="1"/>
</dbReference>
<name>A0A0K0Y905_9RHOB</name>
<dbReference type="STRING" id="1458307.OSB_29250"/>
<comment type="subunit">
    <text evidence="8">Monomer.</text>
</comment>
<evidence type="ECO:0000256" key="3">
    <source>
        <dbReference type="ARBA" id="ARBA00022723"/>
    </source>
</evidence>
<sequence>MREPLGLILSGGLGSRMGGALKSDLLLGGATLLARVADRLEPQVAGLVVNSNVPVATKLPVVADTTPENFGPLAGILAGLDWAREQNATHIVSVAVDTPFFPCDLVPQLLMAGLAHPEGLAVAATTDGLHGTFGIWPVSLRDPLSAFLADGQRKVSTFTQAQNAAIAQFPDTSPPSFFNINTNDDLNTAAQWL</sequence>
<comment type="function">
    <text evidence="8">Transfers a GMP moiety from GTP to Mo-molybdopterin (Mo-MPT) cofactor (Moco or molybdenum cofactor) to form Mo-molybdopterin guanine dinucleotide (Mo-MGD) cofactor.</text>
</comment>
<feature type="binding site" evidence="8">
    <location>
        <position position="64"/>
    </location>
    <ligand>
        <name>GTP</name>
        <dbReference type="ChEBI" id="CHEBI:37565"/>
    </ligand>
</feature>
<evidence type="ECO:0000256" key="8">
    <source>
        <dbReference type="HAMAP-Rule" id="MF_00316"/>
    </source>
</evidence>
<keyword evidence="4 8" id="KW-0547">Nucleotide-binding</keyword>
<comment type="catalytic activity">
    <reaction evidence="8">
        <text>Mo-molybdopterin + GTP + H(+) = Mo-molybdopterin guanine dinucleotide + diphosphate</text>
        <dbReference type="Rhea" id="RHEA:34243"/>
        <dbReference type="ChEBI" id="CHEBI:15378"/>
        <dbReference type="ChEBI" id="CHEBI:33019"/>
        <dbReference type="ChEBI" id="CHEBI:37565"/>
        <dbReference type="ChEBI" id="CHEBI:71302"/>
        <dbReference type="ChEBI" id="CHEBI:71310"/>
        <dbReference type="EC" id="2.7.7.77"/>
    </reaction>
</comment>
<feature type="binding site" evidence="8">
    <location>
        <position position="22"/>
    </location>
    <ligand>
        <name>GTP</name>
        <dbReference type="ChEBI" id="CHEBI:37565"/>
    </ligand>
</feature>
<dbReference type="InterPro" id="IPR025877">
    <property type="entry name" value="MobA-like_NTP_Trfase"/>
</dbReference>
<dbReference type="InterPro" id="IPR029044">
    <property type="entry name" value="Nucleotide-diphossugar_trans"/>
</dbReference>
<keyword evidence="6 8" id="KW-0342">GTP-binding</keyword>
<dbReference type="GO" id="GO:0061603">
    <property type="term" value="F:molybdenum cofactor guanylyltransferase activity"/>
    <property type="evidence" value="ECO:0007669"/>
    <property type="project" value="UniProtKB-EC"/>
</dbReference>
<dbReference type="AlphaFoldDB" id="A0A0K0Y905"/>
<comment type="subcellular location">
    <subcellularLocation>
        <location evidence="8">Cytoplasm</location>
    </subcellularLocation>
</comment>
<accession>A0A0K0Y905</accession>
<feature type="binding site" evidence="8">
    <location>
        <position position="97"/>
    </location>
    <ligand>
        <name>Mg(2+)</name>
        <dbReference type="ChEBI" id="CHEBI:18420"/>
    </ligand>
</feature>
<keyword evidence="2 8" id="KW-0808">Transferase</keyword>